<accession>A0A8S1NC79</accession>
<dbReference type="CDD" id="cd00200">
    <property type="entry name" value="WD40"/>
    <property type="match status" value="1"/>
</dbReference>
<dbReference type="Proteomes" id="UP000692954">
    <property type="component" value="Unassembled WGS sequence"/>
</dbReference>
<dbReference type="InterPro" id="IPR019775">
    <property type="entry name" value="WD40_repeat_CS"/>
</dbReference>
<dbReference type="OrthoDB" id="431715at2759"/>
<dbReference type="PANTHER" id="PTHR19846">
    <property type="entry name" value="WD40 REPEAT PROTEIN"/>
    <property type="match status" value="1"/>
</dbReference>
<keyword evidence="3" id="KW-1185">Reference proteome</keyword>
<dbReference type="Pfam" id="PF00400">
    <property type="entry name" value="WD40"/>
    <property type="match status" value="6"/>
</dbReference>
<dbReference type="PROSITE" id="PS50082">
    <property type="entry name" value="WD_REPEATS_2"/>
    <property type="match status" value="4"/>
</dbReference>
<keyword evidence="1" id="KW-0853">WD repeat</keyword>
<dbReference type="InterPro" id="IPR001680">
    <property type="entry name" value="WD40_rpt"/>
</dbReference>
<gene>
    <name evidence="2" type="ORF">PSON_ATCC_30995.1.T0560109</name>
</gene>
<sequence length="337" mass="37923">MNQRPKFQLEHSFITHPLPLSCCILNKFETQIITAGYDQTCKIFNIESGAKLNEMQGHSNVIQCIEIDQNKDDLMATGSFDQTIKLWRPKSGICVETLKGHDAEVMCLSFGNNNKLASGSMDSTSNIYDIEKFKILHTIKDHKISIVGVKFQDSNVYTASFDGQISVNDTKTFKQIIKLQDETKEIFQMNIDPTGKYLGTISGNKQCKIWDLKNLYKPLHVLTGHTQDLTTFTFDQSGTRVLTGSQDSTVFLYETSTGKMTQRFFGHTDEIVKVVYTQKHEILTASTDKTARLYTIDGVCQQVLEGQEDGLMTLLVDAKGKTVITVGKDSTCQVWRL</sequence>
<feature type="repeat" description="WD" evidence="1">
    <location>
        <begin position="304"/>
        <end position="337"/>
    </location>
</feature>
<evidence type="ECO:0000256" key="1">
    <source>
        <dbReference type="PROSITE-ProRule" id="PRU00221"/>
    </source>
</evidence>
<reference evidence="2" key="1">
    <citation type="submission" date="2021-01" db="EMBL/GenBank/DDBJ databases">
        <authorList>
            <consortium name="Genoscope - CEA"/>
            <person name="William W."/>
        </authorList>
    </citation>
    <scope>NUCLEOTIDE SEQUENCE</scope>
</reference>
<dbReference type="PROSITE" id="PS50294">
    <property type="entry name" value="WD_REPEATS_REGION"/>
    <property type="match status" value="3"/>
</dbReference>
<name>A0A8S1NC79_9CILI</name>
<proteinExistence type="predicted"/>
<dbReference type="GO" id="GO:0000398">
    <property type="term" value="P:mRNA splicing, via spliceosome"/>
    <property type="evidence" value="ECO:0007669"/>
    <property type="project" value="TreeGrafter"/>
</dbReference>
<dbReference type="PROSITE" id="PS00678">
    <property type="entry name" value="WD_REPEATS_1"/>
    <property type="match status" value="1"/>
</dbReference>
<evidence type="ECO:0000313" key="3">
    <source>
        <dbReference type="Proteomes" id="UP000692954"/>
    </source>
</evidence>
<dbReference type="GO" id="GO:0017070">
    <property type="term" value="F:U6 snRNA binding"/>
    <property type="evidence" value="ECO:0007669"/>
    <property type="project" value="TreeGrafter"/>
</dbReference>
<evidence type="ECO:0000313" key="2">
    <source>
        <dbReference type="EMBL" id="CAD8090627.1"/>
    </source>
</evidence>
<organism evidence="2 3">
    <name type="scientific">Paramecium sonneborni</name>
    <dbReference type="NCBI Taxonomy" id="65129"/>
    <lineage>
        <taxon>Eukaryota</taxon>
        <taxon>Sar</taxon>
        <taxon>Alveolata</taxon>
        <taxon>Ciliophora</taxon>
        <taxon>Intramacronucleata</taxon>
        <taxon>Oligohymenophorea</taxon>
        <taxon>Peniculida</taxon>
        <taxon>Parameciidae</taxon>
        <taxon>Paramecium</taxon>
    </lineage>
</organism>
<feature type="repeat" description="WD" evidence="1">
    <location>
        <begin position="222"/>
        <end position="263"/>
    </location>
</feature>
<protein>
    <submittedName>
        <fullName evidence="2">Uncharacterized protein</fullName>
    </submittedName>
</protein>
<dbReference type="GO" id="GO:0046540">
    <property type="term" value="C:U4/U6 x U5 tri-snRNP complex"/>
    <property type="evidence" value="ECO:0007669"/>
    <property type="project" value="TreeGrafter"/>
</dbReference>
<feature type="repeat" description="WD" evidence="1">
    <location>
        <begin position="55"/>
        <end position="97"/>
    </location>
</feature>
<feature type="repeat" description="WD" evidence="1">
    <location>
        <begin position="98"/>
        <end position="138"/>
    </location>
</feature>
<comment type="caution">
    <text evidence="2">The sequence shown here is derived from an EMBL/GenBank/DDBJ whole genome shotgun (WGS) entry which is preliminary data.</text>
</comment>
<dbReference type="SMART" id="SM00320">
    <property type="entry name" value="WD40"/>
    <property type="match status" value="8"/>
</dbReference>
<dbReference type="GO" id="GO:0030621">
    <property type="term" value="F:U4 snRNA binding"/>
    <property type="evidence" value="ECO:0007669"/>
    <property type="project" value="TreeGrafter"/>
</dbReference>
<dbReference type="AlphaFoldDB" id="A0A8S1NC79"/>
<dbReference type="EMBL" id="CAJJDN010000056">
    <property type="protein sequence ID" value="CAD8090627.1"/>
    <property type="molecule type" value="Genomic_DNA"/>
</dbReference>
<dbReference type="PANTHER" id="PTHR19846:SF0">
    <property type="entry name" value="PRE-MRNA PROCESSING FACTOR 4"/>
    <property type="match status" value="1"/>
</dbReference>